<proteinExistence type="predicted"/>
<organism evidence="1 2">
    <name type="scientific">Spiroplasma phoeniceum P40</name>
    <dbReference type="NCBI Taxonomy" id="1276259"/>
    <lineage>
        <taxon>Bacteria</taxon>
        <taxon>Bacillati</taxon>
        <taxon>Mycoplasmatota</taxon>
        <taxon>Mollicutes</taxon>
        <taxon>Entomoplasmatales</taxon>
        <taxon>Spiroplasmataceae</taxon>
        <taxon>Spiroplasma</taxon>
    </lineage>
</organism>
<accession>A0A345DMV3</accession>
<evidence type="ECO:0000313" key="1">
    <source>
        <dbReference type="EMBL" id="AXF95541.1"/>
    </source>
</evidence>
<name>A0A345DMV3_9MOLU</name>
<reference evidence="2" key="1">
    <citation type="submission" date="2018-07" db="EMBL/GenBank/DDBJ databases">
        <title>Complete Genome Sequence of Spiroplasma phoeniceum.</title>
        <authorList>
            <person name="Davis R.E."/>
            <person name="Shao J.Y."/>
            <person name="Zhao Y."/>
            <person name="Silver A."/>
            <person name="Stump z."/>
            <person name="Gasparich G."/>
        </authorList>
    </citation>
    <scope>NUCLEOTIDE SEQUENCE [LARGE SCALE GENOMIC DNA]</scope>
    <source>
        <strain evidence="2">P40</strain>
    </source>
</reference>
<gene>
    <name evidence="1" type="ORF">SDAV_00547</name>
</gene>
<dbReference type="Proteomes" id="UP000253689">
    <property type="component" value="Chromosome"/>
</dbReference>
<dbReference type="AlphaFoldDB" id="A0A345DMV3"/>
<sequence>MFSIFLFFTLNIGSNALASISALIPLFTYVSNVSSMWSKILVDILIVSSLLKPSFFKNILNSF</sequence>
<dbReference type="KEGG" id="sphh:SDAV_00547"/>
<dbReference type="EMBL" id="CP031088">
    <property type="protein sequence ID" value="AXF95541.1"/>
    <property type="molecule type" value="Genomic_DNA"/>
</dbReference>
<protein>
    <submittedName>
        <fullName evidence="1">Uncharacterized protein</fullName>
    </submittedName>
</protein>
<evidence type="ECO:0000313" key="2">
    <source>
        <dbReference type="Proteomes" id="UP000253689"/>
    </source>
</evidence>
<keyword evidence="2" id="KW-1185">Reference proteome</keyword>